<organism evidence="3">
    <name type="scientific">Proteus vulgaris</name>
    <dbReference type="NCBI Taxonomy" id="585"/>
    <lineage>
        <taxon>Bacteria</taxon>
        <taxon>Pseudomonadati</taxon>
        <taxon>Pseudomonadota</taxon>
        <taxon>Gammaproteobacteria</taxon>
        <taxon>Enterobacterales</taxon>
        <taxon>Morganellaceae</taxon>
        <taxon>Proteus</taxon>
    </lineage>
</organism>
<dbReference type="PANTHER" id="PTHR46401">
    <property type="entry name" value="GLYCOSYLTRANSFERASE WBBK-RELATED"/>
    <property type="match status" value="1"/>
</dbReference>
<evidence type="ECO:0000259" key="2">
    <source>
        <dbReference type="Pfam" id="PF00534"/>
    </source>
</evidence>
<evidence type="ECO:0000256" key="1">
    <source>
        <dbReference type="ARBA" id="ARBA00022679"/>
    </source>
</evidence>
<dbReference type="PANTHER" id="PTHR46401:SF2">
    <property type="entry name" value="GLYCOSYLTRANSFERASE WBBK-RELATED"/>
    <property type="match status" value="1"/>
</dbReference>
<reference evidence="3" key="1">
    <citation type="journal article" date="2017" name="PLoS ONE">
        <title>Genetic diversity of the O antigens of Proteus species and the development of a suspension array for molecular serotyping.</title>
        <authorList>
            <person name="Yu X."/>
            <person name="Torzewska A."/>
            <person name="Zhang X."/>
            <person name="Yin Z."/>
            <person name="Drzewiecka D."/>
            <person name="Cao H."/>
            <person name="Liu B."/>
            <person name="Knirel Y.A."/>
            <person name="Rozalski A."/>
            <person name="Wang L."/>
        </authorList>
    </citation>
    <scope>NUCLEOTIDE SEQUENCE</scope>
    <source>
        <strain evidence="3">PrK 55/57</strain>
    </source>
</reference>
<dbReference type="Pfam" id="PF00534">
    <property type="entry name" value="Glycos_transf_1"/>
    <property type="match status" value="1"/>
</dbReference>
<keyword evidence="1" id="KW-0808">Transferase</keyword>
<dbReference type="Gene3D" id="3.40.50.2000">
    <property type="entry name" value="Glycogen Phosphorylase B"/>
    <property type="match status" value="1"/>
</dbReference>
<name>A0A385JMR6_PROVU</name>
<accession>A0A385JMR6</accession>
<evidence type="ECO:0000313" key="3">
    <source>
        <dbReference type="EMBL" id="AXY99639.1"/>
    </source>
</evidence>
<dbReference type="EMBL" id="KY710706">
    <property type="protein sequence ID" value="AXY99639.1"/>
    <property type="molecule type" value="Genomic_DNA"/>
</dbReference>
<dbReference type="AlphaFoldDB" id="A0A385JMR6"/>
<sequence>MLNIIINATALKSGGALSILKQFIANTNELDIYHIMISIEIYNILPKKKNIIYHIRDNNNFLKRIYWDSFLLKKYILKKNINADIIISLQNTSINFKNKPQLIYLHQGLFLHERKWSFFKRGEIKYAIYKYIYPFFIFLHTTKETTFVVQTQWMKDSLINRFNINPNNIHNLKPTVFLPEKSSNNLKFNIENNKFIFYPATNEIYKNHIFLLESFNDFLKKNRKSKLKLVLTLNKKDNKKILYLLKNNDILNENVIFLGALDYEDVINLYNVSHAIMFPSSIESFGLPLIEAAYLGKKIISLDTNFSQEILNNYSGVTFLKKDLSLWSQEFEKIEKTETISYPSYKSEYTSEWNLFFNLIGKLCSKIKYF</sequence>
<feature type="domain" description="Glycosyl transferase family 1" evidence="2">
    <location>
        <begin position="190"/>
        <end position="338"/>
    </location>
</feature>
<dbReference type="GO" id="GO:0016757">
    <property type="term" value="F:glycosyltransferase activity"/>
    <property type="evidence" value="ECO:0007669"/>
    <property type="project" value="InterPro"/>
</dbReference>
<proteinExistence type="predicted"/>
<protein>
    <submittedName>
        <fullName evidence="3">Gt1</fullName>
    </submittedName>
</protein>
<dbReference type="SUPFAM" id="SSF53756">
    <property type="entry name" value="UDP-Glycosyltransferase/glycogen phosphorylase"/>
    <property type="match status" value="1"/>
</dbReference>
<dbReference type="GO" id="GO:0009103">
    <property type="term" value="P:lipopolysaccharide biosynthetic process"/>
    <property type="evidence" value="ECO:0007669"/>
    <property type="project" value="TreeGrafter"/>
</dbReference>
<dbReference type="InterPro" id="IPR001296">
    <property type="entry name" value="Glyco_trans_1"/>
</dbReference>